<dbReference type="FunFam" id="3.30.160.60:FF:000110">
    <property type="entry name" value="Zinc finger protein-like"/>
    <property type="match status" value="1"/>
</dbReference>
<feature type="domain" description="C2H2-type" evidence="11">
    <location>
        <begin position="307"/>
        <end position="336"/>
    </location>
</feature>
<evidence type="ECO:0000313" key="12">
    <source>
        <dbReference type="EMBL" id="ODM90915.1"/>
    </source>
</evidence>
<dbReference type="PANTHER" id="PTHR24399">
    <property type="entry name" value="ZINC FINGER AND BTB DOMAIN-CONTAINING"/>
    <property type="match status" value="1"/>
</dbReference>
<dbReference type="GO" id="GO:0008270">
    <property type="term" value="F:zinc ion binding"/>
    <property type="evidence" value="ECO:0007669"/>
    <property type="project" value="UniProtKB-KW"/>
</dbReference>
<keyword evidence="6" id="KW-0805">Transcription regulation</keyword>
<keyword evidence="5" id="KW-0862">Zinc</keyword>
<dbReference type="GO" id="GO:0001227">
    <property type="term" value="F:DNA-binding transcription repressor activity, RNA polymerase II-specific"/>
    <property type="evidence" value="ECO:0007669"/>
    <property type="project" value="TreeGrafter"/>
</dbReference>
<keyword evidence="3" id="KW-0677">Repeat</keyword>
<evidence type="ECO:0000313" key="13">
    <source>
        <dbReference type="Proteomes" id="UP000094527"/>
    </source>
</evidence>
<dbReference type="SUPFAM" id="SSF57667">
    <property type="entry name" value="beta-beta-alpha zinc fingers"/>
    <property type="match status" value="2"/>
</dbReference>
<feature type="domain" description="C2H2-type" evidence="11">
    <location>
        <begin position="337"/>
        <end position="360"/>
    </location>
</feature>
<organism evidence="12 13">
    <name type="scientific">Orchesella cincta</name>
    <name type="common">Springtail</name>
    <name type="synonym">Podura cincta</name>
    <dbReference type="NCBI Taxonomy" id="48709"/>
    <lineage>
        <taxon>Eukaryota</taxon>
        <taxon>Metazoa</taxon>
        <taxon>Ecdysozoa</taxon>
        <taxon>Arthropoda</taxon>
        <taxon>Hexapoda</taxon>
        <taxon>Collembola</taxon>
        <taxon>Entomobryomorpha</taxon>
        <taxon>Entomobryoidea</taxon>
        <taxon>Orchesellidae</taxon>
        <taxon>Orchesellinae</taxon>
        <taxon>Orchesella</taxon>
    </lineage>
</organism>
<feature type="region of interest" description="Disordered" evidence="10">
    <location>
        <begin position="181"/>
        <end position="245"/>
    </location>
</feature>
<dbReference type="Pfam" id="PF00096">
    <property type="entry name" value="zf-C2H2"/>
    <property type="match status" value="1"/>
</dbReference>
<evidence type="ECO:0000256" key="8">
    <source>
        <dbReference type="ARBA" id="ARBA00023242"/>
    </source>
</evidence>
<evidence type="ECO:0000256" key="3">
    <source>
        <dbReference type="ARBA" id="ARBA00022737"/>
    </source>
</evidence>
<evidence type="ECO:0000256" key="7">
    <source>
        <dbReference type="ARBA" id="ARBA00023163"/>
    </source>
</evidence>
<dbReference type="OrthoDB" id="6782020at2759"/>
<dbReference type="PANTHER" id="PTHR24399:SF70">
    <property type="entry name" value="C2H2-TYPE DOMAIN-CONTAINING PROTEIN"/>
    <property type="match status" value="1"/>
</dbReference>
<protein>
    <submittedName>
        <fullName evidence="12">Gastrula zinc finger protein XlCGF26.1</fullName>
    </submittedName>
</protein>
<dbReference type="STRING" id="48709.A0A1D2MD59"/>
<dbReference type="SMART" id="SM00355">
    <property type="entry name" value="ZnF_C2H2"/>
    <property type="match status" value="3"/>
</dbReference>
<dbReference type="Gene3D" id="3.30.160.60">
    <property type="entry name" value="Classic Zinc Finger"/>
    <property type="match status" value="3"/>
</dbReference>
<gene>
    <name evidence="12" type="ORF">Ocin01_15769</name>
</gene>
<sequence length="474" mass="52491">MEGEEELVAELKTELATVVEVLCVLHDFIDNLFGVKFQTFCESNSQLASQVGVLKDLRWKHLGDCIPRRSTSSSGGKSTEREGSRLQLIGSPEIVDVKCEAEGEEEVPDFLEDVDPFGGDGEVSSKNYQDQHHHYLSGYEGMEQEMSPYQVSTITGENASNSLSTTGNTSNRYTSEFIMVENEKDPLQETVVDEEDSVSSDDSDDWNPRMEDPTSAFFGSRKKQLQKNQKTPSAPAPRGRPKRVEKDKGFLQQQFTIQIQPQLKRQSSTDSSKGDGGPFKCDQCPASYSQEESLRSHQKYKHNPSRVQCTCHLCGKSMVDKYRLQRHLRLHTGEKPFSCQYCGQRFYRKDYHTKHLQRKHGLVNSAPSSSSTTSKSALKKALLAKTPPEPSKSAGGAGSSSKSSGSSFITPSRSSTSTSSTHHQQPSSTQSAASSTAVKQEHGFLDYFSNNPNSTSSLVTMTSLTFDDLINEDL</sequence>
<dbReference type="PROSITE" id="PS00028">
    <property type="entry name" value="ZINC_FINGER_C2H2_1"/>
    <property type="match status" value="3"/>
</dbReference>
<dbReference type="EMBL" id="LJIJ01001746">
    <property type="protein sequence ID" value="ODM90915.1"/>
    <property type="molecule type" value="Genomic_DNA"/>
</dbReference>
<evidence type="ECO:0000259" key="11">
    <source>
        <dbReference type="PROSITE" id="PS50157"/>
    </source>
</evidence>
<evidence type="ECO:0000256" key="2">
    <source>
        <dbReference type="ARBA" id="ARBA00022723"/>
    </source>
</evidence>
<evidence type="ECO:0000256" key="9">
    <source>
        <dbReference type="PROSITE-ProRule" id="PRU00042"/>
    </source>
</evidence>
<evidence type="ECO:0000256" key="5">
    <source>
        <dbReference type="ARBA" id="ARBA00022833"/>
    </source>
</evidence>
<accession>A0A1D2MD59</accession>
<keyword evidence="13" id="KW-1185">Reference proteome</keyword>
<keyword evidence="4 9" id="KW-0863">Zinc-finger</keyword>
<dbReference type="InterPro" id="IPR036236">
    <property type="entry name" value="Znf_C2H2_sf"/>
</dbReference>
<feature type="region of interest" description="Disordered" evidence="10">
    <location>
        <begin position="259"/>
        <end position="282"/>
    </location>
</feature>
<dbReference type="AlphaFoldDB" id="A0A1D2MD59"/>
<feature type="compositionally biased region" description="Acidic residues" evidence="10">
    <location>
        <begin position="191"/>
        <end position="205"/>
    </location>
</feature>
<evidence type="ECO:0000256" key="4">
    <source>
        <dbReference type="ARBA" id="ARBA00022771"/>
    </source>
</evidence>
<proteinExistence type="predicted"/>
<evidence type="ECO:0000256" key="1">
    <source>
        <dbReference type="ARBA" id="ARBA00004123"/>
    </source>
</evidence>
<feature type="compositionally biased region" description="Low complexity" evidence="10">
    <location>
        <begin position="365"/>
        <end position="437"/>
    </location>
</feature>
<dbReference type="OMA" id="SEFIMVE"/>
<name>A0A1D2MD59_ORCCI</name>
<keyword evidence="8" id="KW-0539">Nucleus</keyword>
<comment type="caution">
    <text evidence="12">The sequence shown here is derived from an EMBL/GenBank/DDBJ whole genome shotgun (WGS) entry which is preliminary data.</text>
</comment>
<evidence type="ECO:0000256" key="6">
    <source>
        <dbReference type="ARBA" id="ARBA00023015"/>
    </source>
</evidence>
<feature type="region of interest" description="Disordered" evidence="10">
    <location>
        <begin position="359"/>
        <end position="437"/>
    </location>
</feature>
<reference evidence="12 13" key="1">
    <citation type="journal article" date="2016" name="Genome Biol. Evol.">
        <title>Gene Family Evolution Reflects Adaptation to Soil Environmental Stressors in the Genome of the Collembolan Orchesella cincta.</title>
        <authorList>
            <person name="Faddeeva-Vakhrusheva A."/>
            <person name="Derks M.F."/>
            <person name="Anvar S.Y."/>
            <person name="Agamennone V."/>
            <person name="Suring W."/>
            <person name="Smit S."/>
            <person name="van Straalen N.M."/>
            <person name="Roelofs D."/>
        </authorList>
    </citation>
    <scope>NUCLEOTIDE SEQUENCE [LARGE SCALE GENOMIC DNA]</scope>
    <source>
        <tissue evidence="12">Mixed pool</tissue>
    </source>
</reference>
<comment type="subcellular location">
    <subcellularLocation>
        <location evidence="1">Nucleus</location>
    </subcellularLocation>
</comment>
<dbReference type="GO" id="GO:0005654">
    <property type="term" value="C:nucleoplasm"/>
    <property type="evidence" value="ECO:0007669"/>
    <property type="project" value="TreeGrafter"/>
</dbReference>
<dbReference type="Proteomes" id="UP000094527">
    <property type="component" value="Unassembled WGS sequence"/>
</dbReference>
<keyword evidence="7" id="KW-0804">Transcription</keyword>
<keyword evidence="2" id="KW-0479">Metal-binding</keyword>
<dbReference type="InterPro" id="IPR013087">
    <property type="entry name" value="Znf_C2H2_type"/>
</dbReference>
<dbReference type="GO" id="GO:0000978">
    <property type="term" value="F:RNA polymerase II cis-regulatory region sequence-specific DNA binding"/>
    <property type="evidence" value="ECO:0007669"/>
    <property type="project" value="TreeGrafter"/>
</dbReference>
<evidence type="ECO:0000256" key="10">
    <source>
        <dbReference type="SAM" id="MobiDB-lite"/>
    </source>
</evidence>
<dbReference type="PROSITE" id="PS50157">
    <property type="entry name" value="ZINC_FINGER_C2H2_2"/>
    <property type="match status" value="3"/>
</dbReference>
<feature type="domain" description="C2H2-type" evidence="11">
    <location>
        <begin position="279"/>
        <end position="307"/>
    </location>
</feature>